<dbReference type="Proteomes" id="UP000298652">
    <property type="component" value="Chromosome 5"/>
</dbReference>
<dbReference type="PANTHER" id="PTHR20900">
    <property type="entry name" value="NADH:UBIQUINONE OXIDOREDUCTASE B18-LIKE SUBUNIT"/>
    <property type="match status" value="1"/>
</dbReference>
<gene>
    <name evidence="13" type="ORF">SEVIR_5G103000v2</name>
</gene>
<dbReference type="GO" id="GO:0005758">
    <property type="term" value="C:mitochondrial intermembrane space"/>
    <property type="evidence" value="ECO:0007669"/>
    <property type="project" value="UniProtKB-SubCell"/>
</dbReference>
<evidence type="ECO:0000256" key="5">
    <source>
        <dbReference type="ARBA" id="ARBA00018677"/>
    </source>
</evidence>
<dbReference type="AlphaFoldDB" id="A0A4U6UR82"/>
<dbReference type="OMA" id="CEPECHA"/>
<evidence type="ECO:0000256" key="10">
    <source>
        <dbReference type="ARBA" id="ARBA00023128"/>
    </source>
</evidence>
<dbReference type="Gramene" id="TKW13467">
    <property type="protein sequence ID" value="TKW13467"/>
    <property type="gene ID" value="SEVIR_5G103000v2"/>
</dbReference>
<evidence type="ECO:0000256" key="8">
    <source>
        <dbReference type="ARBA" id="ARBA00022792"/>
    </source>
</evidence>
<evidence type="ECO:0000313" key="13">
    <source>
        <dbReference type="EMBL" id="TKW13467.1"/>
    </source>
</evidence>
<keyword evidence="8" id="KW-0999">Mitochondrion inner membrane</keyword>
<sequence>MEAAAAAGVQLGSLKPQIVTQVEMAESRVLLACHDHARTSEFYLPWKCEPECHAYEKCQYELVIERMLQMQKICEAQEAKHHASG</sequence>
<dbReference type="EMBL" id="CM016556">
    <property type="protein sequence ID" value="TKW13467.1"/>
    <property type="molecule type" value="Genomic_DNA"/>
</dbReference>
<organism evidence="13 14">
    <name type="scientific">Setaria viridis</name>
    <name type="common">Green bristlegrass</name>
    <name type="synonym">Setaria italica subsp. viridis</name>
    <dbReference type="NCBI Taxonomy" id="4556"/>
    <lineage>
        <taxon>Eukaryota</taxon>
        <taxon>Viridiplantae</taxon>
        <taxon>Streptophyta</taxon>
        <taxon>Embryophyta</taxon>
        <taxon>Tracheophyta</taxon>
        <taxon>Spermatophyta</taxon>
        <taxon>Magnoliopsida</taxon>
        <taxon>Liliopsida</taxon>
        <taxon>Poales</taxon>
        <taxon>Poaceae</taxon>
        <taxon>PACMAD clade</taxon>
        <taxon>Panicoideae</taxon>
        <taxon>Panicodae</taxon>
        <taxon>Paniceae</taxon>
        <taxon>Cenchrinae</taxon>
        <taxon>Setaria</taxon>
    </lineage>
</organism>
<accession>A0A4U6UR82</accession>
<evidence type="ECO:0000256" key="4">
    <source>
        <dbReference type="ARBA" id="ARBA00008006"/>
    </source>
</evidence>
<evidence type="ECO:0000256" key="11">
    <source>
        <dbReference type="ARBA" id="ARBA00023136"/>
    </source>
</evidence>
<comment type="subcellular location">
    <subcellularLocation>
        <location evidence="3">Mitochondrion inner membrane</location>
        <topology evidence="3">Peripheral membrane protein</topology>
    </subcellularLocation>
    <subcellularLocation>
        <location evidence="2">Mitochondrion intermembrane space</location>
    </subcellularLocation>
</comment>
<dbReference type="Pfam" id="PF05676">
    <property type="entry name" value="NDUF_B7"/>
    <property type="match status" value="1"/>
</dbReference>
<keyword evidence="9" id="KW-0249">Electron transport</keyword>
<keyword evidence="12" id="KW-1015">Disulfide bond</keyword>
<keyword evidence="7" id="KW-0679">Respiratory chain</keyword>
<keyword evidence="11" id="KW-0472">Membrane</keyword>
<evidence type="ECO:0000256" key="9">
    <source>
        <dbReference type="ARBA" id="ARBA00022982"/>
    </source>
</evidence>
<comment type="function">
    <text evidence="1">Accessory subunit of the mitochondrial membrane respiratory chain NADH dehydrogenase (Complex I), that is believed not to be involved in catalysis. Complex I functions in the transfer of electrons from NADH to the respiratory chain. The immediate electron acceptor for the enzyme is believed to be ubiquinone.</text>
</comment>
<dbReference type="GO" id="GO:0005743">
    <property type="term" value="C:mitochondrial inner membrane"/>
    <property type="evidence" value="ECO:0007669"/>
    <property type="project" value="UniProtKB-SubCell"/>
</dbReference>
<keyword evidence="6" id="KW-0813">Transport</keyword>
<evidence type="ECO:0000256" key="3">
    <source>
        <dbReference type="ARBA" id="ARBA00004637"/>
    </source>
</evidence>
<evidence type="ECO:0000256" key="7">
    <source>
        <dbReference type="ARBA" id="ARBA00022660"/>
    </source>
</evidence>
<keyword evidence="10" id="KW-0496">Mitochondrion</keyword>
<dbReference type="PANTHER" id="PTHR20900:SF0">
    <property type="entry name" value="NADH DEHYDROGENASE [UBIQUINONE] 1 BETA SUBCOMPLEX SUBUNIT 7"/>
    <property type="match status" value="1"/>
</dbReference>
<comment type="similarity">
    <text evidence="4">Belongs to the complex I NDUFB7 subunit family.</text>
</comment>
<keyword evidence="14" id="KW-1185">Reference proteome</keyword>
<evidence type="ECO:0000256" key="1">
    <source>
        <dbReference type="ARBA" id="ARBA00003195"/>
    </source>
</evidence>
<evidence type="ECO:0000256" key="12">
    <source>
        <dbReference type="ARBA" id="ARBA00023157"/>
    </source>
</evidence>
<name>A0A4U6UR82_SETVI</name>
<proteinExistence type="inferred from homology"/>
<reference evidence="13" key="1">
    <citation type="submission" date="2019-03" db="EMBL/GenBank/DDBJ databases">
        <title>WGS assembly of Setaria viridis.</title>
        <authorList>
            <person name="Huang P."/>
            <person name="Jenkins J."/>
            <person name="Grimwood J."/>
            <person name="Barry K."/>
            <person name="Healey A."/>
            <person name="Mamidi S."/>
            <person name="Sreedasyam A."/>
            <person name="Shu S."/>
            <person name="Feldman M."/>
            <person name="Wu J."/>
            <person name="Yu Y."/>
            <person name="Chen C."/>
            <person name="Johnson J."/>
            <person name="Rokhsar D."/>
            <person name="Baxter I."/>
            <person name="Schmutz J."/>
            <person name="Brutnell T."/>
            <person name="Kellogg E."/>
        </authorList>
    </citation>
    <scope>NUCLEOTIDE SEQUENCE [LARGE SCALE GENOMIC DNA]</scope>
</reference>
<protein>
    <recommendedName>
        <fullName evidence="5">NADH dehydrogenase [ubiquinone] 1 beta subcomplex subunit 7</fullName>
    </recommendedName>
</protein>
<evidence type="ECO:0000256" key="6">
    <source>
        <dbReference type="ARBA" id="ARBA00022448"/>
    </source>
</evidence>
<evidence type="ECO:0000256" key="2">
    <source>
        <dbReference type="ARBA" id="ARBA00004569"/>
    </source>
</evidence>
<dbReference type="InterPro" id="IPR008698">
    <property type="entry name" value="NDUB7"/>
</dbReference>
<evidence type="ECO:0000313" key="14">
    <source>
        <dbReference type="Proteomes" id="UP000298652"/>
    </source>
</evidence>